<dbReference type="InterPro" id="IPR001173">
    <property type="entry name" value="Glyco_trans_2-like"/>
</dbReference>
<dbReference type="EMBL" id="PXYX01000056">
    <property type="protein sequence ID" value="PSR24367.1"/>
    <property type="molecule type" value="Genomic_DNA"/>
</dbReference>
<dbReference type="Gene3D" id="3.90.550.10">
    <property type="entry name" value="Spore Coat Polysaccharide Biosynthesis Protein SpsA, Chain A"/>
    <property type="match status" value="1"/>
</dbReference>
<dbReference type="CDD" id="cd00761">
    <property type="entry name" value="Glyco_tranf_GTA_type"/>
    <property type="match status" value="1"/>
</dbReference>
<evidence type="ECO:0000313" key="3">
    <source>
        <dbReference type="Proteomes" id="UP000242705"/>
    </source>
</evidence>
<name>A0A2T2WQ45_SULTH</name>
<feature type="domain" description="Glycosyltransferase 2-like" evidence="1">
    <location>
        <begin position="11"/>
        <end position="123"/>
    </location>
</feature>
<evidence type="ECO:0000259" key="1">
    <source>
        <dbReference type="Pfam" id="PF00535"/>
    </source>
</evidence>
<sequence>MGFGGSSGMLSIIIPVYNSSKYLNECLASVKVASESFNFPLEVIIVDDGSKDDSLKIAYQWSDQWSKVRVFSHSQNRGVGAARNTGLSKAQGEWILWLDSDNRINPNGLQRIANAISTTPSVDAWILAMDLIDEQGKKFGSFYEDRVKVDPEMQLVQQPFSLLIGNFIDVFSVIRKSIALMEPFDETLPVQLEDWDMWIRILFRQRARVSFIRDAIGQYRQNPAGGSSKHRLNNPEYLDTLIQIYCKILLSSRQMNLSPTAIQSVILALRQASYYALQLIDLPVNK</sequence>
<dbReference type="AlphaFoldDB" id="A0A2T2WQ45"/>
<dbReference type="PANTHER" id="PTHR43685:SF2">
    <property type="entry name" value="GLYCOSYLTRANSFERASE 2-LIKE DOMAIN-CONTAINING PROTEIN"/>
    <property type="match status" value="1"/>
</dbReference>
<comment type="caution">
    <text evidence="2">The sequence shown here is derived from an EMBL/GenBank/DDBJ whole genome shotgun (WGS) entry which is preliminary data.</text>
</comment>
<reference evidence="2 3" key="1">
    <citation type="journal article" date="2014" name="BMC Genomics">
        <title>Comparison of environmental and isolate Sulfobacillus genomes reveals diverse carbon, sulfur, nitrogen, and hydrogen metabolisms.</title>
        <authorList>
            <person name="Justice N.B."/>
            <person name="Norman A."/>
            <person name="Brown C.T."/>
            <person name="Singh A."/>
            <person name="Thomas B.C."/>
            <person name="Banfield J.F."/>
        </authorList>
    </citation>
    <scope>NUCLEOTIDE SEQUENCE [LARGE SCALE GENOMIC DNA]</scope>
    <source>
        <strain evidence="2">AMDSBA5</strain>
    </source>
</reference>
<dbReference type="InterPro" id="IPR029044">
    <property type="entry name" value="Nucleotide-diphossugar_trans"/>
</dbReference>
<proteinExistence type="predicted"/>
<evidence type="ECO:0000313" key="2">
    <source>
        <dbReference type="EMBL" id="PSR24367.1"/>
    </source>
</evidence>
<dbReference type="Proteomes" id="UP000242705">
    <property type="component" value="Unassembled WGS sequence"/>
</dbReference>
<protein>
    <recommendedName>
        <fullName evidence="1">Glycosyltransferase 2-like domain-containing protein</fullName>
    </recommendedName>
</protein>
<dbReference type="Pfam" id="PF00535">
    <property type="entry name" value="Glycos_transf_2"/>
    <property type="match status" value="1"/>
</dbReference>
<gene>
    <name evidence="2" type="ORF">C7B47_14945</name>
</gene>
<organism evidence="2 3">
    <name type="scientific">Sulfobacillus thermosulfidooxidans</name>
    <dbReference type="NCBI Taxonomy" id="28034"/>
    <lineage>
        <taxon>Bacteria</taxon>
        <taxon>Bacillati</taxon>
        <taxon>Bacillota</taxon>
        <taxon>Clostridia</taxon>
        <taxon>Eubacteriales</taxon>
        <taxon>Clostridiales Family XVII. Incertae Sedis</taxon>
        <taxon>Sulfobacillus</taxon>
    </lineage>
</organism>
<dbReference type="PANTHER" id="PTHR43685">
    <property type="entry name" value="GLYCOSYLTRANSFERASE"/>
    <property type="match status" value="1"/>
</dbReference>
<dbReference type="SUPFAM" id="SSF53448">
    <property type="entry name" value="Nucleotide-diphospho-sugar transferases"/>
    <property type="match status" value="1"/>
</dbReference>
<accession>A0A2T2WQ45</accession>
<dbReference type="InterPro" id="IPR050834">
    <property type="entry name" value="Glycosyltransf_2"/>
</dbReference>